<proteinExistence type="predicted"/>
<gene>
    <name evidence="4" type="ORF">FD145_971</name>
</gene>
<keyword evidence="1 2" id="KW-0597">Phosphoprotein</keyword>
<feature type="modified residue" description="4-aspartylphosphate" evidence="2">
    <location>
        <position position="64"/>
    </location>
</feature>
<name>A0A833NZT6_UNCSA</name>
<accession>A0A833NZT6</accession>
<sequence length="162" mass="18612">MGKPLVLVVDDEPDMANYIAKVVREAEKYNVVIAHNGKEAFEALEKNRSLFGLGDTLVGCVLLDIKMPEMDGLQFLEKLRKEYEKRIGVIIVSAYEDQEKWGKAMEGFVAGYLRKPFNNSNLLAYLDMFFTNPQFAIQQSRERLFGERFHASLKKEKKNNTI</sequence>
<dbReference type="AlphaFoldDB" id="A0A833NZT6"/>
<comment type="caution">
    <text evidence="4">The sequence shown here is derived from an EMBL/GenBank/DDBJ whole genome shotgun (WGS) entry which is preliminary data.</text>
</comment>
<evidence type="ECO:0000256" key="2">
    <source>
        <dbReference type="PROSITE-ProRule" id="PRU00169"/>
    </source>
</evidence>
<dbReference type="GO" id="GO:0000160">
    <property type="term" value="P:phosphorelay signal transduction system"/>
    <property type="evidence" value="ECO:0007669"/>
    <property type="project" value="InterPro"/>
</dbReference>
<dbReference type="SUPFAM" id="SSF52172">
    <property type="entry name" value="CheY-like"/>
    <property type="match status" value="1"/>
</dbReference>
<dbReference type="PANTHER" id="PTHR44591">
    <property type="entry name" value="STRESS RESPONSE REGULATOR PROTEIN 1"/>
    <property type="match status" value="1"/>
</dbReference>
<dbReference type="Pfam" id="PF00072">
    <property type="entry name" value="Response_reg"/>
    <property type="match status" value="1"/>
</dbReference>
<dbReference type="EMBL" id="WPAF01000015">
    <property type="protein sequence ID" value="KAF0133949.1"/>
    <property type="molecule type" value="Genomic_DNA"/>
</dbReference>
<dbReference type="InterPro" id="IPR050595">
    <property type="entry name" value="Bact_response_regulator"/>
</dbReference>
<dbReference type="InterPro" id="IPR011006">
    <property type="entry name" value="CheY-like_superfamily"/>
</dbReference>
<dbReference type="CDD" id="cd00156">
    <property type="entry name" value="REC"/>
    <property type="match status" value="1"/>
</dbReference>
<evidence type="ECO:0000313" key="5">
    <source>
        <dbReference type="Proteomes" id="UP000488506"/>
    </source>
</evidence>
<dbReference type="PROSITE" id="PS50110">
    <property type="entry name" value="RESPONSE_REGULATORY"/>
    <property type="match status" value="1"/>
</dbReference>
<evidence type="ECO:0000256" key="1">
    <source>
        <dbReference type="ARBA" id="ARBA00022553"/>
    </source>
</evidence>
<feature type="domain" description="Response regulatory" evidence="3">
    <location>
        <begin position="5"/>
        <end position="130"/>
    </location>
</feature>
<dbReference type="SMART" id="SM00448">
    <property type="entry name" value="REC"/>
    <property type="match status" value="1"/>
</dbReference>
<organism evidence="4 5">
    <name type="scientific">Candidatus Saganbacteria bacterium</name>
    <dbReference type="NCBI Taxonomy" id="2575572"/>
    <lineage>
        <taxon>Bacteria</taxon>
        <taxon>Bacillati</taxon>
        <taxon>Saganbacteria</taxon>
    </lineage>
</organism>
<dbReference type="Proteomes" id="UP000488506">
    <property type="component" value="Unassembled WGS sequence"/>
</dbReference>
<dbReference type="InterPro" id="IPR001789">
    <property type="entry name" value="Sig_transdc_resp-reg_receiver"/>
</dbReference>
<reference evidence="4 5" key="1">
    <citation type="submission" date="2019-12" db="EMBL/GenBank/DDBJ databases">
        <authorList>
            <person name="Wolfe R."/>
            <person name="Danczak R."/>
            <person name="Wilkins M."/>
        </authorList>
    </citation>
    <scope>NUCLEOTIDE SEQUENCE [LARGE SCALE GENOMIC DNA]</scope>
    <source>
        <strain evidence="4">X2_MaxBin.013</strain>
    </source>
</reference>
<dbReference type="PANTHER" id="PTHR44591:SF23">
    <property type="entry name" value="CHEY SUBFAMILY"/>
    <property type="match status" value="1"/>
</dbReference>
<evidence type="ECO:0000259" key="3">
    <source>
        <dbReference type="PROSITE" id="PS50110"/>
    </source>
</evidence>
<evidence type="ECO:0000313" key="4">
    <source>
        <dbReference type="EMBL" id="KAF0133949.1"/>
    </source>
</evidence>
<dbReference type="Gene3D" id="3.40.50.2300">
    <property type="match status" value="1"/>
</dbReference>
<protein>
    <submittedName>
        <fullName evidence="4">Response regulator</fullName>
    </submittedName>
</protein>